<sequence length="239" mass="25429">MHRRRRFHLNRGDRRAVSALPVLVMMARRPEAGRVKTRLCPPLTPAQAATLYAAFLRDLVDLVRVVPGVQPLIAYAPAEAGDYFAALAPAIARRPQTGADLGERLAAVTDAVLGEGAPAVLVIGSDSPSLPPAQITQAVAALAGGADLVLGPAEDGGYYLVGLRRPAPALFTEVPMSTPTVLRDTLAVAERLGLRTALIDPWYDIDTIADLHRLRADPAPLRHTRPVLAAVLASLAEER</sequence>
<dbReference type="STRING" id="1707952.A6A03_01710"/>
<comment type="caution">
    <text evidence="1">The sequence shown here is derived from an EMBL/GenBank/DDBJ whole genome shotgun (WGS) entry which is preliminary data.</text>
</comment>
<dbReference type="AlphaFoldDB" id="A0A178MD88"/>
<reference evidence="1 2" key="1">
    <citation type="submission" date="2016-04" db="EMBL/GenBank/DDBJ databases">
        <title>Chloroflexus islandicus sp. nov., a thermophilic filamentous anoxygenic phototrophic bacterium from geyser Strokkur (Iceland).</title>
        <authorList>
            <person name="Gaisin V.A."/>
            <person name="Kalashnikov A.M."/>
            <person name="Sukhacheva M.V."/>
            <person name="Grouzdev D.S."/>
            <person name="Ivanov T.M."/>
            <person name="Kuznetsov B."/>
            <person name="Gorlenko V.M."/>
        </authorList>
    </citation>
    <scope>NUCLEOTIDE SEQUENCE [LARGE SCALE GENOMIC DNA]</scope>
    <source>
        <strain evidence="2">isl-2</strain>
    </source>
</reference>
<accession>A0A178MD88</accession>
<evidence type="ECO:0000313" key="2">
    <source>
        <dbReference type="Proteomes" id="UP000078287"/>
    </source>
</evidence>
<keyword evidence="2" id="KW-1185">Reference proteome</keyword>
<dbReference type="Proteomes" id="UP000078287">
    <property type="component" value="Unassembled WGS sequence"/>
</dbReference>
<organism evidence="1 2">
    <name type="scientific">Chloroflexus islandicus</name>
    <dbReference type="NCBI Taxonomy" id="1707952"/>
    <lineage>
        <taxon>Bacteria</taxon>
        <taxon>Bacillati</taxon>
        <taxon>Chloroflexota</taxon>
        <taxon>Chloroflexia</taxon>
        <taxon>Chloroflexales</taxon>
        <taxon>Chloroflexineae</taxon>
        <taxon>Chloroflexaceae</taxon>
        <taxon>Chloroflexus</taxon>
    </lineage>
</organism>
<dbReference type="NCBIfam" id="TIGR04282">
    <property type="entry name" value="glyco_like_cofC"/>
    <property type="match status" value="1"/>
</dbReference>
<name>A0A178MD88_9CHLR</name>
<dbReference type="OrthoDB" id="9810303at2"/>
<dbReference type="InterPro" id="IPR029044">
    <property type="entry name" value="Nucleotide-diphossugar_trans"/>
</dbReference>
<evidence type="ECO:0000313" key="1">
    <source>
        <dbReference type="EMBL" id="OAN45998.1"/>
    </source>
</evidence>
<dbReference type="SUPFAM" id="SSF53448">
    <property type="entry name" value="Nucleotide-diphospho-sugar transferases"/>
    <property type="match status" value="1"/>
</dbReference>
<dbReference type="Pfam" id="PF09837">
    <property type="entry name" value="DUF2064"/>
    <property type="match status" value="1"/>
</dbReference>
<evidence type="ECO:0008006" key="3">
    <source>
        <dbReference type="Google" id="ProtNLM"/>
    </source>
</evidence>
<dbReference type="Gene3D" id="3.90.550.10">
    <property type="entry name" value="Spore Coat Polysaccharide Biosynthesis Protein SpsA, Chain A"/>
    <property type="match status" value="1"/>
</dbReference>
<protein>
    <recommendedName>
        <fullName evidence="3">Glycosyltransferase</fullName>
    </recommendedName>
</protein>
<gene>
    <name evidence="1" type="ORF">A6A03_01710</name>
</gene>
<dbReference type="PANTHER" id="PTHR36529:SF1">
    <property type="entry name" value="GLYCOSYLTRANSFERASE"/>
    <property type="match status" value="1"/>
</dbReference>
<proteinExistence type="predicted"/>
<dbReference type="InterPro" id="IPR018641">
    <property type="entry name" value="Trfase_1_rSAM/seldom-assoc"/>
</dbReference>
<dbReference type="PANTHER" id="PTHR36529">
    <property type="entry name" value="SLL1095 PROTEIN"/>
    <property type="match status" value="1"/>
</dbReference>
<dbReference type="EMBL" id="LWQS01000049">
    <property type="protein sequence ID" value="OAN45998.1"/>
    <property type="molecule type" value="Genomic_DNA"/>
</dbReference>